<dbReference type="GO" id="GO:0005737">
    <property type="term" value="C:cytoplasm"/>
    <property type="evidence" value="ECO:0007669"/>
    <property type="project" value="TreeGrafter"/>
</dbReference>
<comment type="similarity">
    <text evidence="1">Belongs to the HAM1 NTPase family.</text>
</comment>
<dbReference type="EMBL" id="AUSU01008328">
    <property type="protein sequence ID" value="EPS59485.1"/>
    <property type="molecule type" value="Genomic_DNA"/>
</dbReference>
<dbReference type="SUPFAM" id="SSF52972">
    <property type="entry name" value="ITPase-like"/>
    <property type="match status" value="1"/>
</dbReference>
<keyword evidence="2" id="KW-0378">Hydrolase</keyword>
<dbReference type="PANTHER" id="PTHR11067">
    <property type="entry name" value="INOSINE TRIPHOSPHATE PYROPHOSPHATASE/HAM1 PROTEIN"/>
    <property type="match status" value="1"/>
</dbReference>
<dbReference type="OrthoDB" id="6288734at2759"/>
<dbReference type="Proteomes" id="UP000015453">
    <property type="component" value="Unassembled WGS sequence"/>
</dbReference>
<dbReference type="PANTHER" id="PTHR11067:SF9">
    <property type="entry name" value="INOSINE TRIPHOSPHATE PYROPHOSPHATASE"/>
    <property type="match status" value="1"/>
</dbReference>
<sequence length="101" mass="11239">GLNNLLMAYEDKSAYALCVFSLALGPNVEPVTFIGKTPGIIVPARGPNNFGWDPVFQPDGYEQTYAEMLKEEKNKISHRYRALAQVKSYFVGAEFIFESAS</sequence>
<evidence type="ECO:0008006" key="5">
    <source>
        <dbReference type="Google" id="ProtNLM"/>
    </source>
</evidence>
<proteinExistence type="inferred from homology"/>
<evidence type="ECO:0000313" key="3">
    <source>
        <dbReference type="EMBL" id="EPS59485.1"/>
    </source>
</evidence>
<feature type="non-terminal residue" evidence="3">
    <location>
        <position position="1"/>
    </location>
</feature>
<organism evidence="3 4">
    <name type="scientific">Genlisea aurea</name>
    <dbReference type="NCBI Taxonomy" id="192259"/>
    <lineage>
        <taxon>Eukaryota</taxon>
        <taxon>Viridiplantae</taxon>
        <taxon>Streptophyta</taxon>
        <taxon>Embryophyta</taxon>
        <taxon>Tracheophyta</taxon>
        <taxon>Spermatophyta</taxon>
        <taxon>Magnoliopsida</taxon>
        <taxon>eudicotyledons</taxon>
        <taxon>Gunneridae</taxon>
        <taxon>Pentapetalae</taxon>
        <taxon>asterids</taxon>
        <taxon>lamiids</taxon>
        <taxon>Lamiales</taxon>
        <taxon>Lentibulariaceae</taxon>
        <taxon>Genlisea</taxon>
    </lineage>
</organism>
<protein>
    <recommendedName>
        <fullName evidence="5">Inosine triphosphate pyrophosphatase</fullName>
    </recommendedName>
</protein>
<keyword evidence="4" id="KW-1185">Reference proteome</keyword>
<dbReference type="Pfam" id="PF01725">
    <property type="entry name" value="Ham1p_like"/>
    <property type="match status" value="1"/>
</dbReference>
<dbReference type="CDD" id="cd00515">
    <property type="entry name" value="HAM1"/>
    <property type="match status" value="1"/>
</dbReference>
<reference evidence="3 4" key="1">
    <citation type="journal article" date="2013" name="BMC Genomics">
        <title>The miniature genome of a carnivorous plant Genlisea aurea contains a low number of genes and short non-coding sequences.</title>
        <authorList>
            <person name="Leushkin E.V."/>
            <person name="Sutormin R.A."/>
            <person name="Nabieva E.R."/>
            <person name="Penin A.A."/>
            <person name="Kondrashov A.S."/>
            <person name="Logacheva M.D."/>
        </authorList>
    </citation>
    <scope>NUCLEOTIDE SEQUENCE [LARGE SCALE GENOMIC DNA]</scope>
</reference>
<dbReference type="Gene3D" id="3.90.950.10">
    <property type="match status" value="1"/>
</dbReference>
<dbReference type="GO" id="GO:0009143">
    <property type="term" value="P:nucleoside triphosphate catabolic process"/>
    <property type="evidence" value="ECO:0007669"/>
    <property type="project" value="InterPro"/>
</dbReference>
<dbReference type="InterPro" id="IPR002637">
    <property type="entry name" value="RdgB/HAM1"/>
</dbReference>
<name>S8BY13_9LAMI</name>
<dbReference type="InterPro" id="IPR029001">
    <property type="entry name" value="ITPase-like_fam"/>
</dbReference>
<dbReference type="AlphaFoldDB" id="S8BY13"/>
<gene>
    <name evidence="3" type="ORF">M569_15321</name>
</gene>
<dbReference type="GO" id="GO:0047429">
    <property type="term" value="F:nucleoside triphosphate diphosphatase activity"/>
    <property type="evidence" value="ECO:0007669"/>
    <property type="project" value="InterPro"/>
</dbReference>
<comment type="caution">
    <text evidence="3">The sequence shown here is derived from an EMBL/GenBank/DDBJ whole genome shotgun (WGS) entry which is preliminary data.</text>
</comment>
<evidence type="ECO:0000256" key="1">
    <source>
        <dbReference type="ARBA" id="ARBA00008023"/>
    </source>
</evidence>
<evidence type="ECO:0000313" key="4">
    <source>
        <dbReference type="Proteomes" id="UP000015453"/>
    </source>
</evidence>
<evidence type="ECO:0000256" key="2">
    <source>
        <dbReference type="ARBA" id="ARBA00022801"/>
    </source>
</evidence>
<accession>S8BY13</accession>